<dbReference type="AlphaFoldDB" id="A0A3R7FWT6"/>
<evidence type="ECO:0000313" key="3">
    <source>
        <dbReference type="Proteomes" id="UP000283805"/>
    </source>
</evidence>
<feature type="compositionally biased region" description="Acidic residues" evidence="1">
    <location>
        <begin position="150"/>
        <end position="168"/>
    </location>
</feature>
<reference evidence="2 3" key="1">
    <citation type="submission" date="2018-09" db="EMBL/GenBank/DDBJ databases">
        <title>Genomic Encyclopedia of Archaeal and Bacterial Type Strains, Phase II (KMG-II): from individual species to whole genera.</title>
        <authorList>
            <person name="Goeker M."/>
        </authorList>
    </citation>
    <scope>NUCLEOTIDE SEQUENCE [LARGE SCALE GENOMIC DNA]</scope>
    <source>
        <strain evidence="2 3">DSM 13151</strain>
    </source>
</reference>
<dbReference type="RefSeq" id="WP_120245203.1">
    <property type="nucleotide sequence ID" value="NZ_RAPO01000002.1"/>
</dbReference>
<organism evidence="2 3">
    <name type="scientific">Halopiger aswanensis</name>
    <dbReference type="NCBI Taxonomy" id="148449"/>
    <lineage>
        <taxon>Archaea</taxon>
        <taxon>Methanobacteriati</taxon>
        <taxon>Methanobacteriota</taxon>
        <taxon>Stenosarchaea group</taxon>
        <taxon>Halobacteria</taxon>
        <taxon>Halobacteriales</taxon>
        <taxon>Natrialbaceae</taxon>
        <taxon>Halopiger</taxon>
    </lineage>
</organism>
<feature type="compositionally biased region" description="Basic and acidic residues" evidence="1">
    <location>
        <begin position="75"/>
        <end position="87"/>
    </location>
</feature>
<evidence type="ECO:0000256" key="1">
    <source>
        <dbReference type="SAM" id="MobiDB-lite"/>
    </source>
</evidence>
<keyword evidence="3" id="KW-1185">Reference proteome</keyword>
<dbReference type="Pfam" id="PF19126">
    <property type="entry name" value="DUF5810"/>
    <property type="match status" value="1"/>
</dbReference>
<dbReference type="EMBL" id="RAPO01000002">
    <property type="protein sequence ID" value="RKD95993.1"/>
    <property type="molecule type" value="Genomic_DNA"/>
</dbReference>
<feature type="compositionally biased region" description="Basic and acidic residues" evidence="1">
    <location>
        <begin position="33"/>
        <end position="50"/>
    </location>
</feature>
<accession>A0A3R7FWT6</accession>
<proteinExistence type="predicted"/>
<sequence>MGYACPVCDAEEADAKHLANHLAITASLGRQEHEEWLEEHAPDWPDRSPEELGEIVSQHATEIDTPEFEGGTQGHAHDHGNGHDHGHGNQQPGRPALENELARQSRQPGRGSLTAEAEGVLEEARELTRRMHESGGDGESASESTGTDGDGGEDTADGDTDETGNENA</sequence>
<comment type="caution">
    <text evidence="2">The sequence shown here is derived from an EMBL/GenBank/DDBJ whole genome shotgun (WGS) entry which is preliminary data.</text>
</comment>
<name>A0A3R7FWT6_9EURY</name>
<evidence type="ECO:0000313" key="2">
    <source>
        <dbReference type="EMBL" id="RKD95993.1"/>
    </source>
</evidence>
<protein>
    <submittedName>
        <fullName evidence="2">Uncharacterized protein</fullName>
    </submittedName>
</protein>
<feature type="compositionally biased region" description="Basic and acidic residues" evidence="1">
    <location>
        <begin position="122"/>
        <end position="135"/>
    </location>
</feature>
<dbReference type="InterPro" id="IPR043833">
    <property type="entry name" value="DUF5810"/>
</dbReference>
<gene>
    <name evidence="2" type="ORF">ATJ93_2856</name>
</gene>
<feature type="region of interest" description="Disordered" evidence="1">
    <location>
        <begin position="33"/>
        <end position="168"/>
    </location>
</feature>
<dbReference type="Proteomes" id="UP000283805">
    <property type="component" value="Unassembled WGS sequence"/>
</dbReference>
<dbReference type="OrthoDB" id="342503at2157"/>